<evidence type="ECO:0000313" key="2">
    <source>
        <dbReference type="Proteomes" id="UP000232688"/>
    </source>
</evidence>
<organism evidence="1 2">
    <name type="scientific">Rhizophagus irregularis</name>
    <dbReference type="NCBI Taxonomy" id="588596"/>
    <lineage>
        <taxon>Eukaryota</taxon>
        <taxon>Fungi</taxon>
        <taxon>Fungi incertae sedis</taxon>
        <taxon>Mucoromycota</taxon>
        <taxon>Glomeromycotina</taxon>
        <taxon>Glomeromycetes</taxon>
        <taxon>Glomerales</taxon>
        <taxon>Glomeraceae</taxon>
        <taxon>Rhizophagus</taxon>
    </lineage>
</organism>
<reference evidence="1 2" key="1">
    <citation type="submission" date="2017-10" db="EMBL/GenBank/DDBJ databases">
        <title>Extensive intraspecific genome diversity in a model arbuscular mycorrhizal fungus.</title>
        <authorList>
            <person name="Chen E.C.H."/>
            <person name="Morin E."/>
            <person name="Baudet D."/>
            <person name="Noel J."/>
            <person name="Ndikumana S."/>
            <person name="Charron P."/>
            <person name="St-Onge C."/>
            <person name="Giorgi J."/>
            <person name="Grigoriev I.V."/>
            <person name="Roux C."/>
            <person name="Martin F.M."/>
            <person name="Corradi N."/>
        </authorList>
    </citation>
    <scope>NUCLEOTIDE SEQUENCE [LARGE SCALE GENOMIC DNA]</scope>
    <source>
        <strain evidence="1 2">A1</strain>
    </source>
</reference>
<dbReference type="EMBL" id="LLXH01002142">
    <property type="protein sequence ID" value="PKC56448.1"/>
    <property type="molecule type" value="Genomic_DNA"/>
</dbReference>
<evidence type="ECO:0000313" key="1">
    <source>
        <dbReference type="EMBL" id="PKC56448.1"/>
    </source>
</evidence>
<dbReference type="VEuPathDB" id="FungiDB:RhiirA1_473981"/>
<comment type="caution">
    <text evidence="1">The sequence shown here is derived from an EMBL/GenBank/DDBJ whole genome shotgun (WGS) entry which is preliminary data.</text>
</comment>
<evidence type="ECO:0008006" key="3">
    <source>
        <dbReference type="Google" id="ProtNLM"/>
    </source>
</evidence>
<gene>
    <name evidence="1" type="ORF">RhiirA1_473981</name>
</gene>
<sequence>MSCSKIFSGDLPELTYEVIKYFRNDKSTLHSCILVNRLWCRLAIPLLWEDPFSFRTVICNFIGIYLHNLNDDDLKSKLNQHIINNNSLPSNTLFNYVKFLKYLNIFDIISCVEMWFTIKKSEPGNDNFSATDFKRLIGISLFKIFIENEVNLNTLEIEISSIYYYTYFNDILEIILQNTNFIQNISNLNLYVNSSIRFSYDIINNEYMLIKNLSNCSNTLNTITFYNIDFKVVINLDKIFEQLNVLESVHIIHCYSLKNGFDQFNNLTKPFKLKSLIINELSQIDNSLQLLLQKSGDYLENFGYTLGILSNLSQNRQLLDLIIKYCENIKFLNFFGSESHIFYQIFNIPNLIENIKQNLKPYKK</sequence>
<protein>
    <recommendedName>
        <fullName evidence="3">F-box domain-containing protein</fullName>
    </recommendedName>
</protein>
<proteinExistence type="predicted"/>
<name>A0A2N0QZH0_9GLOM</name>
<accession>A0A2N0QZH0</accession>
<dbReference type="AlphaFoldDB" id="A0A2N0QZH0"/>
<dbReference type="Proteomes" id="UP000232688">
    <property type="component" value="Unassembled WGS sequence"/>
</dbReference>
<reference evidence="1 2" key="2">
    <citation type="submission" date="2017-10" db="EMBL/GenBank/DDBJ databases">
        <title>Genome analyses suggest a sexual origin of heterokaryosis in a supposedly ancient asexual fungus.</title>
        <authorList>
            <person name="Corradi N."/>
            <person name="Sedzielewska K."/>
            <person name="Noel J."/>
            <person name="Charron P."/>
            <person name="Farinelli L."/>
            <person name="Marton T."/>
            <person name="Kruger M."/>
            <person name="Pelin A."/>
            <person name="Brachmann A."/>
            <person name="Corradi N."/>
        </authorList>
    </citation>
    <scope>NUCLEOTIDE SEQUENCE [LARGE SCALE GENOMIC DNA]</scope>
    <source>
        <strain evidence="1 2">A1</strain>
    </source>
</reference>